<evidence type="ECO:0000313" key="13">
    <source>
        <dbReference type="EMBL" id="ASG66757.1"/>
    </source>
</evidence>
<dbReference type="PROSITE" id="PS52016">
    <property type="entry name" value="TONB_DEPENDENT_REC_3"/>
    <property type="match status" value="1"/>
</dbReference>
<evidence type="ECO:0000256" key="4">
    <source>
        <dbReference type="ARBA" id="ARBA00022692"/>
    </source>
</evidence>
<dbReference type="InterPro" id="IPR010100">
    <property type="entry name" value="TonB-dep_Cu_rcpt"/>
</dbReference>
<comment type="subcellular location">
    <subcellularLocation>
        <location evidence="1 8">Cell outer membrane</location>
        <topology evidence="1 8">Multi-pass membrane protein</topology>
    </subcellularLocation>
</comment>
<name>A0ABN5AXD2_9GAMM</name>
<dbReference type="EMBL" id="CP022133">
    <property type="protein sequence ID" value="ASG66757.1"/>
    <property type="molecule type" value="Genomic_DNA"/>
</dbReference>
<evidence type="ECO:0000256" key="1">
    <source>
        <dbReference type="ARBA" id="ARBA00004571"/>
    </source>
</evidence>
<dbReference type="SUPFAM" id="SSF56935">
    <property type="entry name" value="Porins"/>
    <property type="match status" value="1"/>
</dbReference>
<keyword evidence="5 9" id="KW-0798">TonB box</keyword>
<keyword evidence="7 8" id="KW-0998">Cell outer membrane</keyword>
<comment type="similarity">
    <text evidence="8 9">Belongs to the TonB-dependent receptor family.</text>
</comment>
<dbReference type="InterPro" id="IPR039426">
    <property type="entry name" value="TonB-dep_rcpt-like"/>
</dbReference>
<dbReference type="CDD" id="cd01347">
    <property type="entry name" value="ligand_gated_channel"/>
    <property type="match status" value="1"/>
</dbReference>
<dbReference type="Pfam" id="PF07715">
    <property type="entry name" value="Plug"/>
    <property type="match status" value="1"/>
</dbReference>
<keyword evidence="4 8" id="KW-0812">Transmembrane</keyword>
<keyword evidence="3 8" id="KW-1134">Transmembrane beta strand</keyword>
<dbReference type="PANTHER" id="PTHR30069">
    <property type="entry name" value="TONB-DEPENDENT OUTER MEMBRANE RECEPTOR"/>
    <property type="match status" value="1"/>
</dbReference>
<evidence type="ECO:0000259" key="12">
    <source>
        <dbReference type="Pfam" id="PF07715"/>
    </source>
</evidence>
<feature type="domain" description="TonB-dependent receptor-like beta-barrel" evidence="11">
    <location>
        <begin position="194"/>
        <end position="633"/>
    </location>
</feature>
<dbReference type="Proteomes" id="UP000197717">
    <property type="component" value="Chromosome"/>
</dbReference>
<evidence type="ECO:0000256" key="6">
    <source>
        <dbReference type="ARBA" id="ARBA00023136"/>
    </source>
</evidence>
<dbReference type="Pfam" id="PF00593">
    <property type="entry name" value="TonB_dep_Rec_b-barrel"/>
    <property type="match status" value="1"/>
</dbReference>
<sequence length="673" mass="75137">MKSFTPLVLVLALAIPSPVLAQQTTVDERIIIIGESMQAPSEWVVDAKKPRQPLPAHDAGDFLKSLAGFSATRKGGASSDPLFRGMGAGRLAIVTDDQMLLGGCSSRMDPPTAYITPQSYDSVTVVKGPQTVLFAGSAASIHFERGITRFANNEFSGFLNATTASFGRVNGSADMTWGSAAGFVRLNATAATADDYQDGSGREINSQYERWSGDVDLAWTPSDNQRLMLKLGASDGEAAYADRSMDGVLFKRESMALDYNWQPKGGHLDEVSVNTYVNSIDHVMDNYSLRDFTPSMMMPNPTARNPDRHSRGAKITSDWSLTASSGLKAGLEHYESEHRDRMSRDQLNMPYQSLPRIDDAEFSQDAFYAEYDYAIDAAWKLVTGYRLDRWSITDKRAMLMVMGSPAQPNPTANETRSDNLHSGFVRVERKFDNGYWYAGWGQAERFPDYWEVIGNNRRSPSSMSAFHTDAETNQQWDIGLNWKSNKFTLESSLFFSEVDDFILLEKGMMMQPEMVRNIDARSWGGELTSRYQLSTPWSVSAAIAIVRGTNTTDDTYLPQQPADELRLASDYRLGEFTYSLLWRLVKEQDRVAPNQGNVIGYDLEKSAGFGVLSANIDWEVDSQWQISLGVDNILDKTYAEHLSRSASSISGYEQIDKVNEPGRTFWLQTNYNF</sequence>
<evidence type="ECO:0000256" key="3">
    <source>
        <dbReference type="ARBA" id="ARBA00022452"/>
    </source>
</evidence>
<dbReference type="InterPro" id="IPR036942">
    <property type="entry name" value="Beta-barrel_TonB_sf"/>
</dbReference>
<evidence type="ECO:0000256" key="9">
    <source>
        <dbReference type="RuleBase" id="RU003357"/>
    </source>
</evidence>
<keyword evidence="6 8" id="KW-0472">Membrane</keyword>
<dbReference type="PANTHER" id="PTHR30069:SF49">
    <property type="entry name" value="OUTER MEMBRANE PROTEIN C"/>
    <property type="match status" value="1"/>
</dbReference>
<evidence type="ECO:0000256" key="10">
    <source>
        <dbReference type="SAM" id="SignalP"/>
    </source>
</evidence>
<organism evidence="13 14">
    <name type="scientific">Idiomarina piscisalsi</name>
    <dbReference type="NCBI Taxonomy" id="1096243"/>
    <lineage>
        <taxon>Bacteria</taxon>
        <taxon>Pseudomonadati</taxon>
        <taxon>Pseudomonadota</taxon>
        <taxon>Gammaproteobacteria</taxon>
        <taxon>Alteromonadales</taxon>
        <taxon>Idiomarinaceae</taxon>
        <taxon>Idiomarina</taxon>
    </lineage>
</organism>
<keyword evidence="14" id="KW-1185">Reference proteome</keyword>
<keyword evidence="10" id="KW-0732">Signal</keyword>
<feature type="signal peptide" evidence="10">
    <location>
        <begin position="1"/>
        <end position="21"/>
    </location>
</feature>
<keyword evidence="2 8" id="KW-0813">Transport</keyword>
<dbReference type="NCBIfam" id="TIGR01778">
    <property type="entry name" value="TonB-copper"/>
    <property type="match status" value="1"/>
</dbReference>
<evidence type="ECO:0000313" key="14">
    <source>
        <dbReference type="Proteomes" id="UP000197717"/>
    </source>
</evidence>
<evidence type="ECO:0000256" key="7">
    <source>
        <dbReference type="ARBA" id="ARBA00023237"/>
    </source>
</evidence>
<dbReference type="Gene3D" id="2.40.170.20">
    <property type="entry name" value="TonB-dependent receptor, beta-barrel domain"/>
    <property type="match status" value="1"/>
</dbReference>
<evidence type="ECO:0000256" key="8">
    <source>
        <dbReference type="PROSITE-ProRule" id="PRU01360"/>
    </source>
</evidence>
<dbReference type="Gene3D" id="2.170.130.10">
    <property type="entry name" value="TonB-dependent receptor, plug domain"/>
    <property type="match status" value="1"/>
</dbReference>
<dbReference type="InterPro" id="IPR012910">
    <property type="entry name" value="Plug_dom"/>
</dbReference>
<feature type="chain" id="PRO_5045634063" evidence="10">
    <location>
        <begin position="22"/>
        <end position="673"/>
    </location>
</feature>
<dbReference type="InterPro" id="IPR037066">
    <property type="entry name" value="Plug_dom_sf"/>
</dbReference>
<protein>
    <submittedName>
        <fullName evidence="13">TonB-dependent copper receptor</fullName>
    </submittedName>
</protein>
<dbReference type="InterPro" id="IPR000531">
    <property type="entry name" value="Beta-barrel_TonB"/>
</dbReference>
<keyword evidence="13" id="KW-0675">Receptor</keyword>
<gene>
    <name evidence="13" type="ORF">CEW91_11685</name>
</gene>
<proteinExistence type="inferred from homology"/>
<reference evidence="13 14" key="1">
    <citation type="submission" date="2017-06" db="EMBL/GenBank/DDBJ databases">
        <title>Complete genome sequence of Idiomarina piscisalsi strain 10PY1A isolated from soil of Soudi Arabia.</title>
        <authorList>
            <person name="Kim M.-C."/>
            <person name="Jung B.K."/>
            <person name="Budiyanto F."/>
            <person name="Nzila A."/>
            <person name="Shin J.-H."/>
        </authorList>
    </citation>
    <scope>NUCLEOTIDE SEQUENCE [LARGE SCALE GENOMIC DNA]</scope>
    <source>
        <strain evidence="13 14">10PY1A</strain>
    </source>
</reference>
<evidence type="ECO:0000256" key="2">
    <source>
        <dbReference type="ARBA" id="ARBA00022448"/>
    </source>
</evidence>
<accession>A0ABN5AXD2</accession>
<dbReference type="RefSeq" id="WP_088769208.1">
    <property type="nucleotide sequence ID" value="NZ_CP022133.1"/>
</dbReference>
<evidence type="ECO:0000256" key="5">
    <source>
        <dbReference type="ARBA" id="ARBA00023077"/>
    </source>
</evidence>
<evidence type="ECO:0000259" key="11">
    <source>
        <dbReference type="Pfam" id="PF00593"/>
    </source>
</evidence>
<feature type="domain" description="TonB-dependent receptor plug" evidence="12">
    <location>
        <begin position="41"/>
        <end position="139"/>
    </location>
</feature>